<feature type="chain" id="PRO_5045847342" evidence="1">
    <location>
        <begin position="22"/>
        <end position="56"/>
    </location>
</feature>
<name>A0ABV3U193_9GAMM</name>
<dbReference type="EMBL" id="JBFRYA010000001">
    <property type="protein sequence ID" value="MEX1667577.1"/>
    <property type="molecule type" value="Genomic_DNA"/>
</dbReference>
<dbReference type="PROSITE" id="PS51257">
    <property type="entry name" value="PROKAR_LIPOPROTEIN"/>
    <property type="match status" value="1"/>
</dbReference>
<accession>A0ABV3U193</accession>
<evidence type="ECO:0000256" key="1">
    <source>
        <dbReference type="SAM" id="SignalP"/>
    </source>
</evidence>
<sequence length="56" mass="6017">MKKTITLLGLLVSVTLMTACAPEIGSDAWCAGMENKPKGDWTGNEAADYAKHCVFK</sequence>
<dbReference type="InterPro" id="IPR021379">
    <property type="entry name" value="DUF3012"/>
</dbReference>
<dbReference type="Pfam" id="PF11216">
    <property type="entry name" value="DUF3012"/>
    <property type="match status" value="1"/>
</dbReference>
<organism evidence="2 3">
    <name type="scientific">Zhongshania guokunii</name>
    <dbReference type="NCBI Taxonomy" id="641783"/>
    <lineage>
        <taxon>Bacteria</taxon>
        <taxon>Pseudomonadati</taxon>
        <taxon>Pseudomonadota</taxon>
        <taxon>Gammaproteobacteria</taxon>
        <taxon>Cellvibrionales</taxon>
        <taxon>Spongiibacteraceae</taxon>
        <taxon>Zhongshania</taxon>
    </lineage>
</organism>
<dbReference type="RefSeq" id="WP_368379895.1">
    <property type="nucleotide sequence ID" value="NZ_JBFRYA010000001.1"/>
</dbReference>
<evidence type="ECO:0000313" key="2">
    <source>
        <dbReference type="EMBL" id="MEX1667577.1"/>
    </source>
</evidence>
<evidence type="ECO:0000313" key="3">
    <source>
        <dbReference type="Proteomes" id="UP001557485"/>
    </source>
</evidence>
<comment type="caution">
    <text evidence="2">The sequence shown here is derived from an EMBL/GenBank/DDBJ whole genome shotgun (WGS) entry which is preliminary data.</text>
</comment>
<reference evidence="2 3" key="1">
    <citation type="journal article" date="2011" name="Int. J. Syst. Evol. Microbiol.">
        <title>Zhongshania antarctica gen. nov., sp. nov. and Zhongshania guokunii sp. nov., gammaproteobacteria respectively isolated from coastal attached (fast) ice and surface seawater of the Antarctic.</title>
        <authorList>
            <person name="Li H.J."/>
            <person name="Zhang X.Y."/>
            <person name="Chen C.X."/>
            <person name="Zhang Y.J."/>
            <person name="Gao Z.M."/>
            <person name="Yu Y."/>
            <person name="Chen X.L."/>
            <person name="Chen B."/>
            <person name="Zhang Y.Z."/>
        </authorList>
    </citation>
    <scope>NUCLEOTIDE SEQUENCE [LARGE SCALE GENOMIC DNA]</scope>
    <source>
        <strain evidence="2 3">ZS6-22T</strain>
    </source>
</reference>
<feature type="signal peptide" evidence="1">
    <location>
        <begin position="1"/>
        <end position="21"/>
    </location>
</feature>
<keyword evidence="1" id="KW-0732">Signal</keyword>
<protein>
    <submittedName>
        <fullName evidence="2">DUF3012 domain-containing protein</fullName>
    </submittedName>
</protein>
<proteinExistence type="predicted"/>
<gene>
    <name evidence="2" type="ORF">AB4876_01560</name>
</gene>
<keyword evidence="3" id="KW-1185">Reference proteome</keyword>
<dbReference type="Proteomes" id="UP001557485">
    <property type="component" value="Unassembled WGS sequence"/>
</dbReference>